<dbReference type="SUPFAM" id="SSF53955">
    <property type="entry name" value="Lysozyme-like"/>
    <property type="match status" value="1"/>
</dbReference>
<proteinExistence type="inferred from homology"/>
<feature type="domain" description="Transglycosylase SLT" evidence="3">
    <location>
        <begin position="504"/>
        <end position="610"/>
    </location>
</feature>
<reference evidence="4 5" key="1">
    <citation type="journal article" date="2016" name="Sci. Rep.">
        <title>Genomic and phenotypic characterization of the species Acinetobacter venetianus.</title>
        <authorList>
            <person name="Fondi M."/>
            <person name="Maida I."/>
            <person name="Perrin E."/>
            <person name="Orlandini V."/>
            <person name="La Torre L."/>
            <person name="Bosi E."/>
            <person name="Negroni A."/>
            <person name="Zanaroli G."/>
            <person name="Fava F."/>
            <person name="Decorosi F."/>
            <person name="Giovannetti L."/>
            <person name="Viti C."/>
            <person name="Vaneechoutte M."/>
            <person name="Dijkshoorn L."/>
            <person name="Fani R."/>
        </authorList>
    </citation>
    <scope>NUCLEOTIDE SEQUENCE [LARGE SCALE GENOMIC DNA]</scope>
    <source>
        <strain evidence="4 5">LUH13518</strain>
    </source>
</reference>
<keyword evidence="2" id="KW-0732">Signal</keyword>
<evidence type="ECO:0000313" key="4">
    <source>
        <dbReference type="EMBL" id="KXZ71897.1"/>
    </source>
</evidence>
<dbReference type="EMBL" id="JRHX01000032">
    <property type="protein sequence ID" value="KXZ71897.1"/>
    <property type="molecule type" value="Genomic_DNA"/>
</dbReference>
<dbReference type="EC" id="4.2.2.-" evidence="4"/>
<evidence type="ECO:0000256" key="2">
    <source>
        <dbReference type="ARBA" id="ARBA00022729"/>
    </source>
</evidence>
<comment type="caution">
    <text evidence="4">The sequence shown here is derived from an EMBL/GenBank/DDBJ whole genome shotgun (WGS) entry which is preliminary data.</text>
</comment>
<keyword evidence="4" id="KW-0456">Lyase</keyword>
<dbReference type="PANTHER" id="PTHR37423:SF5">
    <property type="entry name" value="SOLUBLE LYTIC MUREIN TRANSGLYCOSYLASE"/>
    <property type="match status" value="1"/>
</dbReference>
<dbReference type="Gene3D" id="1.10.530.10">
    <property type="match status" value="1"/>
</dbReference>
<dbReference type="GO" id="GO:0042597">
    <property type="term" value="C:periplasmic space"/>
    <property type="evidence" value="ECO:0007669"/>
    <property type="project" value="InterPro"/>
</dbReference>
<evidence type="ECO:0000256" key="1">
    <source>
        <dbReference type="ARBA" id="ARBA00007734"/>
    </source>
</evidence>
<dbReference type="PANTHER" id="PTHR37423">
    <property type="entry name" value="SOLUBLE LYTIC MUREIN TRANSGLYCOSYLASE-RELATED"/>
    <property type="match status" value="1"/>
</dbReference>
<dbReference type="SUPFAM" id="SSF48435">
    <property type="entry name" value="Bacterial muramidases"/>
    <property type="match status" value="1"/>
</dbReference>
<name>A0A150HXI5_9GAMM</name>
<dbReference type="InterPro" id="IPR008939">
    <property type="entry name" value="Lytic_TGlycosylase_superhlx_U"/>
</dbReference>
<accession>A0A150HXI5</accession>
<dbReference type="CDD" id="cd13401">
    <property type="entry name" value="Slt70-like"/>
    <property type="match status" value="1"/>
</dbReference>
<comment type="similarity">
    <text evidence="1">Belongs to the transglycosylase Slt family.</text>
</comment>
<dbReference type="InterPro" id="IPR008258">
    <property type="entry name" value="Transglycosylase_SLT_dom_1"/>
</dbReference>
<dbReference type="InterPro" id="IPR023346">
    <property type="entry name" value="Lysozyme-like_dom_sf"/>
</dbReference>
<dbReference type="Gene3D" id="1.25.20.10">
    <property type="entry name" value="Bacterial muramidases"/>
    <property type="match status" value="1"/>
</dbReference>
<evidence type="ECO:0000259" key="3">
    <source>
        <dbReference type="Pfam" id="PF01464"/>
    </source>
</evidence>
<gene>
    <name evidence="4" type="primary">slt_2</name>
    <name evidence="4" type="ORF">AVENLUH13518_01045</name>
</gene>
<protein>
    <submittedName>
        <fullName evidence="4">Soluble lytic murein transglycosylase</fullName>
        <ecNumber evidence="4">4.2.2.-</ecNumber>
    </submittedName>
</protein>
<dbReference type="GO" id="GO:0016829">
    <property type="term" value="F:lyase activity"/>
    <property type="evidence" value="ECO:0007669"/>
    <property type="project" value="UniProtKB-KW"/>
</dbReference>
<sequence length="663" mass="74791">MKMSKQDNFISSVTRKLNNKKSFRRMLAASGVIACSSVYALDEQFNDALRAANSSNMALLDQYQYEMQNDVLGYYPEYWKLNSNLGFQPSASIISFAQRYPQSAMAEKLSADYVEEKVKQANFSEAKPVLSYVTNPDQAESCAVAQVRAQTGDALVYAEYKDVWLATNSQPESCTGLGRMMLSSPLMTAQDRQQRLWVLLRAGQSGQAIATAQTMGLSLSLAQLNQIQSNPLEYIWNAPKSNDADYAYLIFALGRIADNDLTNALGNVQRAAQDTPQAVQKYLYRTVGYVGGTTVMKNNFNREVLNAFDQSYGYPFSPEEAEIYARQSIRFGAWESLIRAIDAMSVTQKQEDRWQYWLARASEQRSDAASKQAAQQIYRKLAQSGDDYHNLLAKDRIGERYNHQPYNEQPSAQDAQRLNQNIHFRRAFALRDINAPASYTNREWNWAVRQAYLQHDDGLLLAAAKRAHDMGWYDRAIYAADRTTSKHNDTYRYAMPHRSNVTSHSYNAGIDPAWAYGLMRQESRFVTSARSHVGAGGLMQIMPNTAKLVARQMGETYNPAALSEMNTNIRYGTYYLSMIQSQLSGNAVLATAGYNAGPNRARRWQPDFQTMAADQYTESIPLLETRDYVKHVMTNATHYGVLLGQGPQSLEKRMSTIPVRNTP</sequence>
<dbReference type="Proteomes" id="UP000075544">
    <property type="component" value="Unassembled WGS sequence"/>
</dbReference>
<dbReference type="PATRIC" id="fig|52133.19.peg.1070"/>
<dbReference type="GO" id="GO:0004553">
    <property type="term" value="F:hydrolase activity, hydrolyzing O-glycosyl compounds"/>
    <property type="evidence" value="ECO:0007669"/>
    <property type="project" value="InterPro"/>
</dbReference>
<dbReference type="AlphaFoldDB" id="A0A150HXI5"/>
<dbReference type="Pfam" id="PF01464">
    <property type="entry name" value="SLT"/>
    <property type="match status" value="1"/>
</dbReference>
<evidence type="ECO:0000313" key="5">
    <source>
        <dbReference type="Proteomes" id="UP000075544"/>
    </source>
</evidence>
<organism evidence="4 5">
    <name type="scientific">Acinetobacter venetianus</name>
    <dbReference type="NCBI Taxonomy" id="52133"/>
    <lineage>
        <taxon>Bacteria</taxon>
        <taxon>Pseudomonadati</taxon>
        <taxon>Pseudomonadota</taxon>
        <taxon>Gammaproteobacteria</taxon>
        <taxon>Moraxellales</taxon>
        <taxon>Moraxellaceae</taxon>
        <taxon>Acinetobacter</taxon>
    </lineage>
</organism>